<proteinExistence type="predicted"/>
<feature type="non-terminal residue" evidence="1">
    <location>
        <position position="51"/>
    </location>
</feature>
<sequence length="51" mass="5994">NGFKLKQGRFRLDIRKKFLTMKVMKHWNGLPREVVEAPSLETFKARLHGAL</sequence>
<evidence type="ECO:0000313" key="1">
    <source>
        <dbReference type="EMBL" id="KFP09379.1"/>
    </source>
</evidence>
<dbReference type="AlphaFoldDB" id="A0A091IL15"/>
<evidence type="ECO:0000313" key="2">
    <source>
        <dbReference type="Proteomes" id="UP000053119"/>
    </source>
</evidence>
<dbReference type="EMBL" id="KK500601">
    <property type="protein sequence ID" value="KFP09379.1"/>
    <property type="molecule type" value="Genomic_DNA"/>
</dbReference>
<dbReference type="Proteomes" id="UP000053119">
    <property type="component" value="Unassembled WGS sequence"/>
</dbReference>
<accession>A0A091IL15</accession>
<reference evidence="1 2" key="1">
    <citation type="submission" date="2014-04" db="EMBL/GenBank/DDBJ databases">
        <title>Genome evolution of avian class.</title>
        <authorList>
            <person name="Zhang G."/>
            <person name="Li C."/>
        </authorList>
    </citation>
    <scope>NUCLEOTIDE SEQUENCE [LARGE SCALE GENOMIC DNA]</scope>
    <source>
        <strain evidence="1">BGI_Z169</strain>
    </source>
</reference>
<protein>
    <recommendedName>
        <fullName evidence="3">Nidogen G2 beta-barrel domain-containing protein</fullName>
    </recommendedName>
</protein>
<gene>
    <name evidence="1" type="ORF">Z169_05508</name>
</gene>
<feature type="non-terminal residue" evidence="1">
    <location>
        <position position="1"/>
    </location>
</feature>
<evidence type="ECO:0008006" key="3">
    <source>
        <dbReference type="Google" id="ProtNLM"/>
    </source>
</evidence>
<organism evidence="1 2">
    <name type="scientific">Egretta garzetta</name>
    <name type="common">Little egret</name>
    <dbReference type="NCBI Taxonomy" id="188379"/>
    <lineage>
        <taxon>Eukaryota</taxon>
        <taxon>Metazoa</taxon>
        <taxon>Chordata</taxon>
        <taxon>Craniata</taxon>
        <taxon>Vertebrata</taxon>
        <taxon>Euteleostomi</taxon>
        <taxon>Archelosauria</taxon>
        <taxon>Archosauria</taxon>
        <taxon>Dinosauria</taxon>
        <taxon>Saurischia</taxon>
        <taxon>Theropoda</taxon>
        <taxon>Coelurosauria</taxon>
        <taxon>Aves</taxon>
        <taxon>Neognathae</taxon>
        <taxon>Neoaves</taxon>
        <taxon>Aequornithes</taxon>
        <taxon>Pelecaniformes</taxon>
        <taxon>Ardeidae</taxon>
        <taxon>Egretta</taxon>
    </lineage>
</organism>
<name>A0A091IL15_EGRGA</name>
<keyword evidence="2" id="KW-1185">Reference proteome</keyword>